<reference evidence="2" key="1">
    <citation type="submission" date="2019-04" db="EMBL/GenBank/DDBJ databases">
        <title>Genomic and proteomic characterization of cyanophage S-SCSM1 provides new insights into understanding the viral gene diversity and phage-host interactions.</title>
        <authorList>
            <person name="Wang Q."/>
            <person name="Xu Y."/>
            <person name="Jiao N."/>
            <person name="Zhang R."/>
        </authorList>
    </citation>
    <scope>NUCLEOTIDE SEQUENCE [LARGE SCALE GENOMIC DNA]</scope>
</reference>
<keyword evidence="1" id="KW-0472">Membrane</keyword>
<evidence type="ECO:0000313" key="3">
    <source>
        <dbReference type="Proteomes" id="UP000515683"/>
    </source>
</evidence>
<evidence type="ECO:0000256" key="1">
    <source>
        <dbReference type="SAM" id="Phobius"/>
    </source>
</evidence>
<sequence length="74" mass="8410">MQAALIAISTVLGICLLALGLIIGFLVKENLYSYKGYTHPEMFDQNGNILPDEILAVRFENSYDDYYETEDDEE</sequence>
<dbReference type="EMBL" id="MK867354">
    <property type="protein sequence ID" value="QFG06442.1"/>
    <property type="molecule type" value="Genomic_DNA"/>
</dbReference>
<keyword evidence="3" id="KW-1185">Reference proteome</keyword>
<gene>
    <name evidence="2" type="ORF">SSCSM1_179</name>
</gene>
<keyword evidence="1" id="KW-0812">Transmembrane</keyword>
<protein>
    <submittedName>
        <fullName evidence="2">Uncharacterized protein</fullName>
    </submittedName>
</protein>
<dbReference type="Proteomes" id="UP000515683">
    <property type="component" value="Segment"/>
</dbReference>
<feature type="transmembrane region" description="Helical" evidence="1">
    <location>
        <begin position="6"/>
        <end position="27"/>
    </location>
</feature>
<evidence type="ECO:0000313" key="2">
    <source>
        <dbReference type="EMBL" id="QFG06442.1"/>
    </source>
</evidence>
<organism evidence="2 3">
    <name type="scientific">Synechococcus phage S-SCSM1</name>
    <dbReference type="NCBI Taxonomy" id="2588487"/>
    <lineage>
        <taxon>Viruses</taxon>
        <taxon>Duplodnaviria</taxon>
        <taxon>Heunggongvirae</taxon>
        <taxon>Uroviricota</taxon>
        <taxon>Caudoviricetes</taxon>
        <taxon>Pantevenvirales</taxon>
        <taxon>Kyanoviridae</taxon>
        <taxon>Zhoulongquanvirus</taxon>
        <taxon>Zhoulongquanvirus esscess</taxon>
    </lineage>
</organism>
<name>A0A6M2ZHS6_9CAUD</name>
<proteinExistence type="predicted"/>
<keyword evidence="1" id="KW-1133">Transmembrane helix</keyword>
<accession>A0A6M2ZHS6</accession>